<organism evidence="11 12">
    <name type="scientific">Flavobacterium silvisoli</name>
    <dbReference type="NCBI Taxonomy" id="2529433"/>
    <lineage>
        <taxon>Bacteria</taxon>
        <taxon>Pseudomonadati</taxon>
        <taxon>Bacteroidota</taxon>
        <taxon>Flavobacteriia</taxon>
        <taxon>Flavobacteriales</taxon>
        <taxon>Flavobacteriaceae</taxon>
        <taxon>Flavobacterium</taxon>
    </lineage>
</organism>
<keyword evidence="12" id="KW-1185">Reference proteome</keyword>
<dbReference type="GO" id="GO:0034257">
    <property type="term" value="F:nicotinamide riboside transmembrane transporter activity"/>
    <property type="evidence" value="ECO:0007669"/>
    <property type="project" value="InterPro"/>
</dbReference>
<feature type="transmembrane region" description="Helical" evidence="10">
    <location>
        <begin position="65"/>
        <end position="83"/>
    </location>
</feature>
<reference evidence="11 12" key="1">
    <citation type="submission" date="2019-02" db="EMBL/GenBank/DDBJ databases">
        <title>Flavobacterium sp. RD-2-33 isolated from forest soil.</title>
        <authorList>
            <person name="Chaudhary D.K."/>
        </authorList>
    </citation>
    <scope>NUCLEOTIDE SEQUENCE [LARGE SCALE GENOMIC DNA]</scope>
    <source>
        <strain evidence="11 12">RD-2-33</strain>
    </source>
</reference>
<dbReference type="NCBIfam" id="TIGR01528">
    <property type="entry name" value="NMN_trans_PnuC"/>
    <property type="match status" value="1"/>
</dbReference>
<evidence type="ECO:0000256" key="6">
    <source>
        <dbReference type="ARBA" id="ARBA00022475"/>
    </source>
</evidence>
<gene>
    <name evidence="11" type="ORF">EZL74_00405</name>
</gene>
<keyword evidence="5" id="KW-0813">Transport</keyword>
<dbReference type="Pfam" id="PF04973">
    <property type="entry name" value="NMN_transporter"/>
    <property type="match status" value="1"/>
</dbReference>
<dbReference type="OrthoDB" id="9791248at2"/>
<name>A0A4Q9Z8D2_9FLAO</name>
<comment type="similarity">
    <text evidence="3">Belongs to the nicotinamide ribonucleoside (NR) uptake permease (TC 4.B.1) family.</text>
</comment>
<feature type="transmembrane region" description="Helical" evidence="10">
    <location>
        <begin position="179"/>
        <end position="196"/>
    </location>
</feature>
<evidence type="ECO:0000256" key="3">
    <source>
        <dbReference type="ARBA" id="ARBA00006669"/>
    </source>
</evidence>
<feature type="transmembrane region" description="Helical" evidence="10">
    <location>
        <begin position="12"/>
        <end position="33"/>
    </location>
</feature>
<accession>A0A4Q9Z8D2</accession>
<evidence type="ECO:0000256" key="9">
    <source>
        <dbReference type="ARBA" id="ARBA00023136"/>
    </source>
</evidence>
<evidence type="ECO:0000256" key="5">
    <source>
        <dbReference type="ARBA" id="ARBA00022448"/>
    </source>
</evidence>
<dbReference type="PANTHER" id="PTHR36122:SF2">
    <property type="entry name" value="NICOTINAMIDE RIBOSIDE TRANSPORTER PNUC"/>
    <property type="match status" value="1"/>
</dbReference>
<evidence type="ECO:0000313" key="11">
    <source>
        <dbReference type="EMBL" id="TBX70997.1"/>
    </source>
</evidence>
<dbReference type="RefSeq" id="WP_131474609.1">
    <property type="nucleotide sequence ID" value="NZ_SJPE01000001.1"/>
</dbReference>
<keyword evidence="8 10" id="KW-1133">Transmembrane helix</keyword>
<proteinExistence type="inferred from homology"/>
<feature type="transmembrane region" description="Helical" evidence="10">
    <location>
        <begin position="40"/>
        <end position="59"/>
    </location>
</feature>
<feature type="transmembrane region" description="Helical" evidence="10">
    <location>
        <begin position="156"/>
        <end position="173"/>
    </location>
</feature>
<keyword evidence="9 10" id="KW-0472">Membrane</keyword>
<evidence type="ECO:0000256" key="10">
    <source>
        <dbReference type="SAM" id="Phobius"/>
    </source>
</evidence>
<feature type="transmembrane region" description="Helical" evidence="10">
    <location>
        <begin position="104"/>
        <end position="123"/>
    </location>
</feature>
<comment type="function">
    <text evidence="1">Required for nicotinamide riboside transport across the inner membrane.</text>
</comment>
<feature type="transmembrane region" description="Helical" evidence="10">
    <location>
        <begin position="129"/>
        <end position="149"/>
    </location>
</feature>
<dbReference type="PANTHER" id="PTHR36122">
    <property type="entry name" value="NICOTINAMIDE RIBOSIDE TRANSPORTER PNUC"/>
    <property type="match status" value="1"/>
</dbReference>
<evidence type="ECO:0000313" key="12">
    <source>
        <dbReference type="Proteomes" id="UP000293300"/>
    </source>
</evidence>
<comment type="subcellular location">
    <subcellularLocation>
        <location evidence="2">Cell membrane</location>
        <topology evidence="2">Multi-pass membrane protein</topology>
    </subcellularLocation>
</comment>
<evidence type="ECO:0000256" key="7">
    <source>
        <dbReference type="ARBA" id="ARBA00022692"/>
    </source>
</evidence>
<dbReference type="InterPro" id="IPR006419">
    <property type="entry name" value="NMN_transpt_PnuC"/>
</dbReference>
<evidence type="ECO:0000256" key="1">
    <source>
        <dbReference type="ARBA" id="ARBA00002672"/>
    </source>
</evidence>
<evidence type="ECO:0000256" key="2">
    <source>
        <dbReference type="ARBA" id="ARBA00004651"/>
    </source>
</evidence>
<protein>
    <recommendedName>
        <fullName evidence="4">Nicotinamide riboside transporter PnuC</fullName>
    </recommendedName>
</protein>
<dbReference type="GO" id="GO:0005886">
    <property type="term" value="C:plasma membrane"/>
    <property type="evidence" value="ECO:0007669"/>
    <property type="project" value="UniProtKB-SubCell"/>
</dbReference>
<dbReference type="EMBL" id="SJPE01000001">
    <property type="protein sequence ID" value="TBX70997.1"/>
    <property type="molecule type" value="Genomic_DNA"/>
</dbReference>
<dbReference type="AlphaFoldDB" id="A0A4Q9Z8D2"/>
<evidence type="ECO:0000256" key="4">
    <source>
        <dbReference type="ARBA" id="ARBA00017522"/>
    </source>
</evidence>
<evidence type="ECO:0000256" key="8">
    <source>
        <dbReference type="ARBA" id="ARBA00022989"/>
    </source>
</evidence>
<keyword evidence="7 10" id="KW-0812">Transmembrane</keyword>
<comment type="caution">
    <text evidence="11">The sequence shown here is derived from an EMBL/GenBank/DDBJ whole genome shotgun (WGS) entry which is preliminary data.</text>
</comment>
<dbReference type="Proteomes" id="UP000293300">
    <property type="component" value="Unassembled WGS sequence"/>
</dbReference>
<sequence>MLEFLFSQYKNYPTYEIVLEVTAIVFGLLSVWYAKKDNIWVFPTGIINTAIYTYLLWKWSLLGDMMINFYYVIMSLYGWYHWTRKKDDVAEFPISIMTHFEKKMSALIFTGTVLFVVAVYTFFDKFTHWTSYVDTLVTGIFFVGMWLMARRKIENWILWIIGDVISIPMYFVKGYSFTSIQYLIFTIIAIYGYLEWKSILQQKKN</sequence>
<keyword evidence="6" id="KW-1003">Cell membrane</keyword>